<dbReference type="GO" id="GO:0006364">
    <property type="term" value="P:rRNA processing"/>
    <property type="evidence" value="ECO:0007669"/>
    <property type="project" value="TreeGrafter"/>
</dbReference>
<dbReference type="EMBL" id="WNWW01000242">
    <property type="protein sequence ID" value="KAF3427956.1"/>
    <property type="molecule type" value="Genomic_DNA"/>
</dbReference>
<dbReference type="PANTHER" id="PTHR34105">
    <property type="entry name" value="PROLINE-, GLUTAMIC ACID- AND LEUCINE-RICH PROTEIN 1"/>
    <property type="match status" value="1"/>
</dbReference>
<sequence>MTTVMELINFFDHDSKEYKEFLQHLICFNGDVPFDIEEVDKAQSAIISTINTCLNQSQSRHNGLLILDKILPQCSNDVFSKHCMLWISKATQVLESIHSDPQELSISCKILGYLIIKSKDISDIQKQVSMQNVKQLINIISNLNTEKKCGPIYYLIAILLYQYPEVCERFQNNNVYTIYYQLYLLIIKYFDIDFHKEDYTVANSSQENLVNSSAKCFALLVKATERSFKPPPLKPNYTNTTYHHALICNNLHVIMDELFSDLIELENVSIWDKLELPVISQENVVQFYFTQKQRFLNLCTYLSFMLRGFDKKNSVLPHDILKVLCRGLAIQPSNIQNQNSVREQILYLILPKLHIALFSILDALINGFKEQLIPFGSIILQLFLQTLQWTKNTSENQITISGNKPFRNVRISAYKCLNSWLMNTNSLSGIETVAGEYLSSILKDIVPEKDRVLLTLQKTQNLSKRALKRLRDSQYEKGTYLNNGIGSSKEHYPDTDVCKVALNILQNIFFNSGTLLKQTFFKTVQNTIIPLLYDCYLSATDEKFYKEYPDCRLLLFRVLRALQMNPHSSSPLPTQYSLELFEMALNDNDLHIVQEAKVTLAELEKIIHPHAPPLQLTQVETIQKEFVTDGQIVQKNNTMENVVSPIVKIVINEDEESLPNKKLKVTNSSETVEPKTQNTAEDKLHITQINQDIIEKEDNTTKKQMTVTIQNENIEVEKVCDKSVNRTIPTLIVTDTEIPRSTSPLNIIKQTDTDIFVETMDTTEDNPNSDTNSKISDLNEEHLDQQEKEKEEEEILQLFQDIPKNDN</sequence>
<feature type="region of interest" description="Disordered" evidence="1">
    <location>
        <begin position="761"/>
        <end position="793"/>
    </location>
</feature>
<name>A0A833S8P1_9HYME</name>
<dbReference type="SUPFAM" id="SSF48371">
    <property type="entry name" value="ARM repeat"/>
    <property type="match status" value="1"/>
</dbReference>
<evidence type="ECO:0000313" key="2">
    <source>
        <dbReference type="EMBL" id="KAF3427956.1"/>
    </source>
</evidence>
<reference evidence="2" key="1">
    <citation type="submission" date="2019-11" db="EMBL/GenBank/DDBJ databases">
        <title>The nuclear and mitochondrial genomes of Frieseomelitta varia - a highly eusocial stingless bee (Meliponini) with a permanently sterile worker caste.</title>
        <authorList>
            <person name="Freitas F.C.P."/>
            <person name="Lourenco A.P."/>
            <person name="Nunes F.M.F."/>
            <person name="Paschoal A.R."/>
            <person name="Abreu F.C.P."/>
            <person name="Barbin F.O."/>
            <person name="Bataglia L."/>
            <person name="Cardoso-Junior C.A.M."/>
            <person name="Cervoni M.S."/>
            <person name="Silva S.R."/>
            <person name="Dalarmi F."/>
            <person name="Del Lama M.A."/>
            <person name="Depintor T.S."/>
            <person name="Ferreira K.M."/>
            <person name="Goria P.S."/>
            <person name="Jaskot M.C."/>
            <person name="Lago D.C."/>
            <person name="Luna-Lucena D."/>
            <person name="Moda L.M."/>
            <person name="Nascimento L."/>
            <person name="Pedrino M."/>
            <person name="Rabico F.O."/>
            <person name="Sanches F.C."/>
            <person name="Santos D.E."/>
            <person name="Santos C.G."/>
            <person name="Vieira J."/>
            <person name="Lopes T.F."/>
            <person name="Barchuk A.R."/>
            <person name="Hartfelder K."/>
            <person name="Simoes Z.L.P."/>
            <person name="Bitondi M.M.G."/>
            <person name="Pinheiro D.G."/>
        </authorList>
    </citation>
    <scope>NUCLEOTIDE SEQUENCE</scope>
    <source>
        <strain evidence="2">USP_RPSP 00005682</strain>
        <tissue evidence="2">Whole individual</tissue>
    </source>
</reference>
<gene>
    <name evidence="2" type="ORF">E2986_09854</name>
</gene>
<evidence type="ECO:0008006" key="4">
    <source>
        <dbReference type="Google" id="ProtNLM"/>
    </source>
</evidence>
<dbReference type="GO" id="GO:0005634">
    <property type="term" value="C:nucleus"/>
    <property type="evidence" value="ECO:0007669"/>
    <property type="project" value="TreeGrafter"/>
</dbReference>
<dbReference type="Proteomes" id="UP000655588">
    <property type="component" value="Unassembled WGS sequence"/>
</dbReference>
<dbReference type="InterPro" id="IPR016024">
    <property type="entry name" value="ARM-type_fold"/>
</dbReference>
<accession>A0A833S8P1</accession>
<dbReference type="AlphaFoldDB" id="A0A833S8P1"/>
<dbReference type="PANTHER" id="PTHR34105:SF1">
    <property type="entry name" value="PROLINE-, GLUTAMIC ACID- AND LEUCINE-RICH PROTEIN 1"/>
    <property type="match status" value="1"/>
</dbReference>
<organism evidence="2 3">
    <name type="scientific">Frieseomelitta varia</name>
    <dbReference type="NCBI Taxonomy" id="561572"/>
    <lineage>
        <taxon>Eukaryota</taxon>
        <taxon>Metazoa</taxon>
        <taxon>Ecdysozoa</taxon>
        <taxon>Arthropoda</taxon>
        <taxon>Hexapoda</taxon>
        <taxon>Insecta</taxon>
        <taxon>Pterygota</taxon>
        <taxon>Neoptera</taxon>
        <taxon>Endopterygota</taxon>
        <taxon>Hymenoptera</taxon>
        <taxon>Apocrita</taxon>
        <taxon>Aculeata</taxon>
        <taxon>Apoidea</taxon>
        <taxon>Anthophila</taxon>
        <taxon>Apidae</taxon>
        <taxon>Frieseomelitta</taxon>
    </lineage>
</organism>
<keyword evidence="3" id="KW-1185">Reference proteome</keyword>
<proteinExistence type="predicted"/>
<feature type="compositionally biased region" description="Polar residues" evidence="1">
    <location>
        <begin position="765"/>
        <end position="776"/>
    </location>
</feature>
<evidence type="ECO:0000313" key="3">
    <source>
        <dbReference type="Proteomes" id="UP000655588"/>
    </source>
</evidence>
<comment type="caution">
    <text evidence="2">The sequence shown here is derived from an EMBL/GenBank/DDBJ whole genome shotgun (WGS) entry which is preliminary data.</text>
</comment>
<protein>
    <recommendedName>
        <fullName evidence="4">Proline-, glutamic acid- and leucine-rich protein 1</fullName>
    </recommendedName>
</protein>
<feature type="compositionally biased region" description="Basic and acidic residues" evidence="1">
    <location>
        <begin position="777"/>
        <end position="789"/>
    </location>
</feature>
<evidence type="ECO:0000256" key="1">
    <source>
        <dbReference type="SAM" id="MobiDB-lite"/>
    </source>
</evidence>